<evidence type="ECO:0008006" key="3">
    <source>
        <dbReference type="Google" id="ProtNLM"/>
    </source>
</evidence>
<dbReference type="OMA" id="QWAMASI"/>
<organism evidence="1 2">
    <name type="scientific">Chondrus crispus</name>
    <name type="common">Carrageen Irish moss</name>
    <name type="synonym">Polymorpha crispa</name>
    <dbReference type="NCBI Taxonomy" id="2769"/>
    <lineage>
        <taxon>Eukaryota</taxon>
        <taxon>Rhodophyta</taxon>
        <taxon>Florideophyceae</taxon>
        <taxon>Rhodymeniophycidae</taxon>
        <taxon>Gigartinales</taxon>
        <taxon>Gigartinaceae</taxon>
        <taxon>Chondrus</taxon>
    </lineage>
</organism>
<dbReference type="Gramene" id="CDF36781">
    <property type="protein sequence ID" value="CDF36781"/>
    <property type="gene ID" value="CHC_T00005207001"/>
</dbReference>
<reference evidence="2" key="1">
    <citation type="journal article" date="2013" name="Proc. Natl. Acad. Sci. U.S.A.">
        <title>Genome structure and metabolic features in the red seaweed Chondrus crispus shed light on evolution of the Archaeplastida.</title>
        <authorList>
            <person name="Collen J."/>
            <person name="Porcel B."/>
            <person name="Carre W."/>
            <person name="Ball S.G."/>
            <person name="Chaparro C."/>
            <person name="Tonon T."/>
            <person name="Barbeyron T."/>
            <person name="Michel G."/>
            <person name="Noel B."/>
            <person name="Valentin K."/>
            <person name="Elias M."/>
            <person name="Artiguenave F."/>
            <person name="Arun A."/>
            <person name="Aury J.M."/>
            <person name="Barbosa-Neto J.F."/>
            <person name="Bothwell J.H."/>
            <person name="Bouget F.Y."/>
            <person name="Brillet L."/>
            <person name="Cabello-Hurtado F."/>
            <person name="Capella-Gutierrez S."/>
            <person name="Charrier B."/>
            <person name="Cladiere L."/>
            <person name="Cock J.M."/>
            <person name="Coelho S.M."/>
            <person name="Colleoni C."/>
            <person name="Czjzek M."/>
            <person name="Da Silva C."/>
            <person name="Delage L."/>
            <person name="Denoeud F."/>
            <person name="Deschamps P."/>
            <person name="Dittami S.M."/>
            <person name="Gabaldon T."/>
            <person name="Gachon C.M."/>
            <person name="Groisillier A."/>
            <person name="Herve C."/>
            <person name="Jabbari K."/>
            <person name="Katinka M."/>
            <person name="Kloareg B."/>
            <person name="Kowalczyk N."/>
            <person name="Labadie K."/>
            <person name="Leblanc C."/>
            <person name="Lopez P.J."/>
            <person name="McLachlan D.H."/>
            <person name="Meslet-Cladiere L."/>
            <person name="Moustafa A."/>
            <person name="Nehr Z."/>
            <person name="Nyvall Collen P."/>
            <person name="Panaud O."/>
            <person name="Partensky F."/>
            <person name="Poulain J."/>
            <person name="Rensing S.A."/>
            <person name="Rousvoal S."/>
            <person name="Samson G."/>
            <person name="Symeonidi A."/>
            <person name="Weissenbach J."/>
            <person name="Zambounis A."/>
            <person name="Wincker P."/>
            <person name="Boyen C."/>
        </authorList>
    </citation>
    <scope>NUCLEOTIDE SEQUENCE [LARGE SCALE GENOMIC DNA]</scope>
    <source>
        <strain evidence="2">cv. Stackhouse</strain>
    </source>
</reference>
<dbReference type="KEGG" id="ccp:CHC_T00005207001"/>
<gene>
    <name evidence="1" type="ORF">CHC_T00005207001</name>
</gene>
<dbReference type="InterPro" id="IPR039261">
    <property type="entry name" value="FNR_nucleotide-bd"/>
</dbReference>
<dbReference type="GeneID" id="17324317"/>
<dbReference type="Proteomes" id="UP000012073">
    <property type="component" value="Unassembled WGS sequence"/>
</dbReference>
<keyword evidence="2" id="KW-1185">Reference proteome</keyword>
<dbReference type="AlphaFoldDB" id="R7QH35"/>
<accession>R7QH35</accession>
<dbReference type="OrthoDB" id="5954077at2759"/>
<sequence length="293" mass="32864">MLLFWNQLKRSTTVGPKYFLKLEESSRTERAHVFTGFENRANLNLIDDKCWSACLIVRVYHSKRRPRLGKKDKCSHTQRVAESTDLNLWTWGPFLGEMSEKIRVAMESGHRPITLVAGGSAAGYLIDAVQKHGLENNELSLTCLYTCRDEGLFQWVTQVFAALTKDVAKENVRIVVALTDGGNADDAELSDMVESRVKAISDITGRSSSSDEDSSKSSLSLQYGRLNFFKQIPRRSLVYFQGSGGLQNAVSKGCKSNRCRLIAGPAYDQDEKKKKNLLEALRLNCFDRKGQVV</sequence>
<dbReference type="RefSeq" id="XP_005716600.1">
    <property type="nucleotide sequence ID" value="XM_005716543.1"/>
</dbReference>
<evidence type="ECO:0000313" key="1">
    <source>
        <dbReference type="EMBL" id="CDF36781.1"/>
    </source>
</evidence>
<evidence type="ECO:0000313" key="2">
    <source>
        <dbReference type="Proteomes" id="UP000012073"/>
    </source>
</evidence>
<dbReference type="EMBL" id="HG001801">
    <property type="protein sequence ID" value="CDF36781.1"/>
    <property type="molecule type" value="Genomic_DNA"/>
</dbReference>
<protein>
    <recommendedName>
        <fullName evidence="3">Ferric reductase NAD binding domain-containing protein</fullName>
    </recommendedName>
</protein>
<name>R7QH35_CHOCR</name>
<dbReference type="Gene3D" id="3.40.50.80">
    <property type="entry name" value="Nucleotide-binding domain of ferredoxin-NADP reductase (FNR) module"/>
    <property type="match status" value="1"/>
</dbReference>
<proteinExistence type="predicted"/>